<dbReference type="InterPro" id="IPR002884">
    <property type="entry name" value="P_dom"/>
</dbReference>
<dbReference type="SUPFAM" id="SSF55486">
    <property type="entry name" value="Metalloproteases ('zincins'), catalytic domain"/>
    <property type="match status" value="1"/>
</dbReference>
<comment type="caution">
    <text evidence="6">The sequence shown here is derived from an EMBL/GenBank/DDBJ whole genome shotgun (WGS) entry which is preliminary data.</text>
</comment>
<evidence type="ECO:0000256" key="2">
    <source>
        <dbReference type="ARBA" id="ARBA00022801"/>
    </source>
</evidence>
<reference evidence="6 7" key="1">
    <citation type="submission" date="2012-12" db="EMBL/GenBank/DDBJ databases">
        <title>Genome Assembly of Photobacterium sp. AK15.</title>
        <authorList>
            <person name="Khatri I."/>
            <person name="Vaidya B."/>
            <person name="Srinivas T.N.R."/>
            <person name="Subramanian S."/>
            <person name="Pinnaka A."/>
        </authorList>
    </citation>
    <scope>NUCLEOTIDE SEQUENCE [LARGE SCALE GENOMIC DNA]</scope>
    <source>
        <strain evidence="6 7">AK15</strain>
    </source>
</reference>
<keyword evidence="4" id="KW-0732">Signal</keyword>
<feature type="compositionally biased region" description="Low complexity" evidence="3">
    <location>
        <begin position="718"/>
        <end position="731"/>
    </location>
</feature>
<evidence type="ECO:0000256" key="4">
    <source>
        <dbReference type="SAM" id="SignalP"/>
    </source>
</evidence>
<evidence type="ECO:0000256" key="3">
    <source>
        <dbReference type="SAM" id="MobiDB-lite"/>
    </source>
</evidence>
<feature type="region of interest" description="Disordered" evidence="3">
    <location>
        <begin position="715"/>
        <end position="738"/>
    </location>
</feature>
<feature type="domain" description="P/Homo B" evidence="5">
    <location>
        <begin position="576"/>
        <end position="715"/>
    </location>
</feature>
<keyword evidence="2" id="KW-0378">Hydrolase</keyword>
<accession>L8JE05</accession>
<evidence type="ECO:0000256" key="1">
    <source>
        <dbReference type="ARBA" id="ARBA00022670"/>
    </source>
</evidence>
<dbReference type="OrthoDB" id="5289240at2"/>
<dbReference type="RefSeq" id="WP_007465546.1">
    <property type="nucleotide sequence ID" value="NZ_AMZO01000016.1"/>
</dbReference>
<proteinExistence type="predicted"/>
<dbReference type="GO" id="GO:0004252">
    <property type="term" value="F:serine-type endopeptidase activity"/>
    <property type="evidence" value="ECO:0007669"/>
    <property type="project" value="InterPro"/>
</dbReference>
<evidence type="ECO:0000313" key="6">
    <source>
        <dbReference type="EMBL" id="ELR65637.1"/>
    </source>
</evidence>
<dbReference type="Proteomes" id="UP000011134">
    <property type="component" value="Unassembled WGS sequence"/>
</dbReference>
<dbReference type="Gene3D" id="2.60.120.260">
    <property type="entry name" value="Galactose-binding domain-like"/>
    <property type="match status" value="1"/>
</dbReference>
<dbReference type="EMBL" id="AMZO01000016">
    <property type="protein sequence ID" value="ELR65637.1"/>
    <property type="molecule type" value="Genomic_DNA"/>
</dbReference>
<organism evidence="6 7">
    <name type="scientific">Photobacterium marinum</name>
    <dbReference type="NCBI Taxonomy" id="1056511"/>
    <lineage>
        <taxon>Bacteria</taxon>
        <taxon>Pseudomonadati</taxon>
        <taxon>Pseudomonadota</taxon>
        <taxon>Gammaproteobacteria</taxon>
        <taxon>Vibrionales</taxon>
        <taxon>Vibrionaceae</taxon>
        <taxon>Photobacterium</taxon>
    </lineage>
</organism>
<evidence type="ECO:0000313" key="7">
    <source>
        <dbReference type="Proteomes" id="UP000011134"/>
    </source>
</evidence>
<protein>
    <submittedName>
        <fullName evidence="6">Subtilisin-like proprotein convertase</fullName>
    </submittedName>
</protein>
<evidence type="ECO:0000259" key="5">
    <source>
        <dbReference type="PROSITE" id="PS51829"/>
    </source>
</evidence>
<dbReference type="InterPro" id="IPR008979">
    <property type="entry name" value="Galactose-bd-like_sf"/>
</dbReference>
<dbReference type="Pfam" id="PF01483">
    <property type="entry name" value="P_proprotein"/>
    <property type="match status" value="1"/>
</dbReference>
<dbReference type="PATRIC" id="fig|1056511.3.peg.2209"/>
<sequence length="761" mass="85290">MKQKLSLLALAMASAVSHAGEWDYPAGNETVADQADAKTYVETHYPAVSDIELRYKTKSKLGYQYNFNIGLGSDYKAQRTIVVHTDNAGIVQRVFKSLEDTVIRNGVAEKLAELESISRLKAVESPDISSGNIISTQVNVVDPDLRTMDRAAAPATTWKNVSDYPGQPRFVMRDIEVLNSGGKYHLSNARVKLVEVEDYETKNPVSGGWEPSNSNNFMPPESVSEFDQLNDLKTLTFGSNNFLQVMAFYQIDQSLRYLKSLGYELFNEPVRFDATGITNDNSTYLIGTNTLMLGTGSAPDALDADVVVHELAHGIHHRIVEDWGYGHTGAMAEGFADYWAGSDSYRKLYEQGSNFEIDTVFNWDGYFGTKVATRSLWNQRARYFEQSEYRAHESVGGELGDELWSTPLFQTLKQGVELYGKEAFKEVDTIVLESMHGLGRGMKMHDLVESIIYVAEKLYPGRDYAELFKSNFKLHGLFKEPFHTEVNSRYVDETKPLQVRLIANERQASVKGRMQTSIGSNLDVTAGKFSTLEREIVLPASESCGETFLLTTSLDYQYDSQLQKLSWNKEDSLIYGVPKFDQNVKVQNSIIPDATQSGFGFKTFNFIINGDKNLADDRLAVYLKLNHENMADLRVTLVSPKGTRKDLLTNRVYSKPILTRYWVAKHDDVLKPFADEPMSGTWRLEITDYSTGKKGELVEWAVGRIAKYSCGEIKDSTKTNTENNSNNNSSSTGGGSGGSTSMGMLLGLGFLFWRRERQLSI</sequence>
<dbReference type="PROSITE" id="PS51829">
    <property type="entry name" value="P_HOMO_B"/>
    <property type="match status" value="1"/>
</dbReference>
<dbReference type="AlphaFoldDB" id="L8JE05"/>
<gene>
    <name evidence="6" type="ORF">C942_00720</name>
</gene>
<keyword evidence="7" id="KW-1185">Reference proteome</keyword>
<feature type="chain" id="PRO_5003993594" evidence="4">
    <location>
        <begin position="20"/>
        <end position="761"/>
    </location>
</feature>
<feature type="signal peptide" evidence="4">
    <location>
        <begin position="1"/>
        <end position="19"/>
    </location>
</feature>
<dbReference type="GO" id="GO:0006508">
    <property type="term" value="P:proteolysis"/>
    <property type="evidence" value="ECO:0007669"/>
    <property type="project" value="UniProtKB-KW"/>
</dbReference>
<keyword evidence="1" id="KW-0645">Protease</keyword>
<name>L8JE05_9GAMM</name>
<dbReference type="SUPFAM" id="SSF49785">
    <property type="entry name" value="Galactose-binding domain-like"/>
    <property type="match status" value="1"/>
</dbReference>